<dbReference type="EMBL" id="RCTF01000021">
    <property type="protein sequence ID" value="RLP74050.1"/>
    <property type="molecule type" value="Genomic_DNA"/>
</dbReference>
<organism evidence="7 8">
    <name type="scientific">Xanthobacter tagetidis</name>
    <dbReference type="NCBI Taxonomy" id="60216"/>
    <lineage>
        <taxon>Bacteria</taxon>
        <taxon>Pseudomonadati</taxon>
        <taxon>Pseudomonadota</taxon>
        <taxon>Alphaproteobacteria</taxon>
        <taxon>Hyphomicrobiales</taxon>
        <taxon>Xanthobacteraceae</taxon>
        <taxon>Xanthobacter</taxon>
    </lineage>
</organism>
<evidence type="ECO:0000313" key="8">
    <source>
        <dbReference type="Proteomes" id="UP000269692"/>
    </source>
</evidence>
<dbReference type="Pfam" id="PF00034">
    <property type="entry name" value="Cytochrom_C"/>
    <property type="match status" value="1"/>
</dbReference>
<dbReference type="Proteomes" id="UP000269692">
    <property type="component" value="Unassembled WGS sequence"/>
</dbReference>
<dbReference type="PROSITE" id="PS51007">
    <property type="entry name" value="CYTC"/>
    <property type="match status" value="1"/>
</dbReference>
<keyword evidence="5" id="KW-0732">Signal</keyword>
<dbReference type="GO" id="GO:0020037">
    <property type="term" value="F:heme binding"/>
    <property type="evidence" value="ECO:0007669"/>
    <property type="project" value="InterPro"/>
</dbReference>
<evidence type="ECO:0000256" key="3">
    <source>
        <dbReference type="ARBA" id="ARBA00023004"/>
    </source>
</evidence>
<dbReference type="InterPro" id="IPR009056">
    <property type="entry name" value="Cyt_c-like_dom"/>
</dbReference>
<dbReference type="InterPro" id="IPR030999">
    <property type="entry name" value="Thiosulf_SoxX"/>
</dbReference>
<evidence type="ECO:0000259" key="6">
    <source>
        <dbReference type="PROSITE" id="PS51007"/>
    </source>
</evidence>
<feature type="domain" description="Cytochrome c" evidence="6">
    <location>
        <begin position="46"/>
        <end position="150"/>
    </location>
</feature>
<dbReference type="OrthoDB" id="9793634at2"/>
<feature type="signal peptide" evidence="5">
    <location>
        <begin position="1"/>
        <end position="19"/>
    </location>
</feature>
<keyword evidence="1 4" id="KW-0349">Heme</keyword>
<dbReference type="RefSeq" id="WP_121625109.1">
    <property type="nucleotide sequence ID" value="NZ_JACIIW010000003.1"/>
</dbReference>
<comment type="caution">
    <text evidence="7">The sequence shown here is derived from an EMBL/GenBank/DDBJ whole genome shotgun (WGS) entry which is preliminary data.</text>
</comment>
<sequence>MRMTLAAALLAVLAAEAAAQTGAPAPALRYAVLGDTIAASLTGQPGDAARGAALMGERSRSLCALCHAGPFAAPHFAGDIGPSLDGVGARLSAAQIRLRVVDMRALNPNSPMPSFHQVPDAPRVAAAWRDRPVLTAAEVEDIVAYLSSLGG</sequence>
<evidence type="ECO:0000256" key="4">
    <source>
        <dbReference type="PROSITE-ProRule" id="PRU00433"/>
    </source>
</evidence>
<feature type="chain" id="PRO_5018149430" evidence="5">
    <location>
        <begin position="20"/>
        <end position="151"/>
    </location>
</feature>
<dbReference type="NCBIfam" id="TIGR04485">
    <property type="entry name" value="thiosulf_SoxX"/>
    <property type="match status" value="1"/>
</dbReference>
<protein>
    <submittedName>
        <fullName evidence="7">Sulfur oxidation c-type cytochrome SoxX</fullName>
    </submittedName>
</protein>
<dbReference type="InterPro" id="IPR036909">
    <property type="entry name" value="Cyt_c-like_dom_sf"/>
</dbReference>
<evidence type="ECO:0000256" key="2">
    <source>
        <dbReference type="ARBA" id="ARBA00022723"/>
    </source>
</evidence>
<evidence type="ECO:0000256" key="1">
    <source>
        <dbReference type="ARBA" id="ARBA00022617"/>
    </source>
</evidence>
<name>A0A3L7A200_9HYPH</name>
<accession>A0A3L7A200</accession>
<keyword evidence="8" id="KW-1185">Reference proteome</keyword>
<dbReference type="SUPFAM" id="SSF46626">
    <property type="entry name" value="Cytochrome c"/>
    <property type="match status" value="1"/>
</dbReference>
<evidence type="ECO:0000256" key="5">
    <source>
        <dbReference type="SAM" id="SignalP"/>
    </source>
</evidence>
<keyword evidence="3 4" id="KW-0408">Iron</keyword>
<dbReference type="Gene3D" id="1.10.760.10">
    <property type="entry name" value="Cytochrome c-like domain"/>
    <property type="match status" value="1"/>
</dbReference>
<gene>
    <name evidence="7" type="primary">soxX</name>
    <name evidence="7" type="ORF">D9R14_19935</name>
</gene>
<reference evidence="7 8" key="1">
    <citation type="submission" date="2018-10" db="EMBL/GenBank/DDBJ databases">
        <title>Xanthobacter tagetidis genome sequencing and assembly.</title>
        <authorList>
            <person name="Maclea K.S."/>
            <person name="Goen A.E."/>
            <person name="Fatima S.A."/>
        </authorList>
    </citation>
    <scope>NUCLEOTIDE SEQUENCE [LARGE SCALE GENOMIC DNA]</scope>
    <source>
        <strain evidence="7 8">ATCC 700314</strain>
    </source>
</reference>
<evidence type="ECO:0000313" key="7">
    <source>
        <dbReference type="EMBL" id="RLP74050.1"/>
    </source>
</evidence>
<dbReference type="GO" id="GO:0046872">
    <property type="term" value="F:metal ion binding"/>
    <property type="evidence" value="ECO:0007669"/>
    <property type="project" value="UniProtKB-KW"/>
</dbReference>
<dbReference type="AlphaFoldDB" id="A0A3L7A200"/>
<proteinExistence type="predicted"/>
<keyword evidence="2 4" id="KW-0479">Metal-binding</keyword>
<dbReference type="GO" id="GO:0009055">
    <property type="term" value="F:electron transfer activity"/>
    <property type="evidence" value="ECO:0007669"/>
    <property type="project" value="InterPro"/>
</dbReference>